<dbReference type="PROSITE" id="PS51192">
    <property type="entry name" value="HELICASE_ATP_BIND_1"/>
    <property type="match status" value="1"/>
</dbReference>
<dbReference type="PROSITE" id="PS00108">
    <property type="entry name" value="PROTEIN_KINASE_ST"/>
    <property type="match status" value="1"/>
</dbReference>
<name>A0ABP0S4Q7_9DINO</name>
<dbReference type="EMBL" id="CAXAMM010042895">
    <property type="protein sequence ID" value="CAK9107311.1"/>
    <property type="molecule type" value="Genomic_DNA"/>
</dbReference>
<dbReference type="SUPFAM" id="SSF56112">
    <property type="entry name" value="Protein kinase-like (PK-like)"/>
    <property type="match status" value="1"/>
</dbReference>
<feature type="compositionally biased region" description="Acidic residues" evidence="12">
    <location>
        <begin position="1040"/>
        <end position="1060"/>
    </location>
</feature>
<feature type="compositionally biased region" description="Low complexity" evidence="12">
    <location>
        <begin position="316"/>
        <end position="341"/>
    </location>
</feature>
<feature type="region of interest" description="Disordered" evidence="12">
    <location>
        <begin position="790"/>
        <end position="809"/>
    </location>
</feature>
<evidence type="ECO:0000313" key="15">
    <source>
        <dbReference type="EMBL" id="CAK9107311.1"/>
    </source>
</evidence>
<keyword evidence="9" id="KW-0969">Cilium</keyword>
<keyword evidence="2" id="KW-0963">Cytoplasm</keyword>
<organism evidence="15 16">
    <name type="scientific">Durusdinium trenchii</name>
    <dbReference type="NCBI Taxonomy" id="1381693"/>
    <lineage>
        <taxon>Eukaryota</taxon>
        <taxon>Sar</taxon>
        <taxon>Alveolata</taxon>
        <taxon>Dinophyceae</taxon>
        <taxon>Suessiales</taxon>
        <taxon>Symbiodiniaceae</taxon>
        <taxon>Durusdinium</taxon>
    </lineage>
</organism>
<evidence type="ECO:0000256" key="4">
    <source>
        <dbReference type="ARBA" id="ARBA00022679"/>
    </source>
</evidence>
<keyword evidence="11" id="KW-0966">Cell projection</keyword>
<evidence type="ECO:0000256" key="12">
    <source>
        <dbReference type="SAM" id="MobiDB-lite"/>
    </source>
</evidence>
<evidence type="ECO:0000256" key="3">
    <source>
        <dbReference type="ARBA" id="ARBA00022527"/>
    </source>
</evidence>
<dbReference type="CDD" id="cd17917">
    <property type="entry name" value="DEXHc_RHA-like"/>
    <property type="match status" value="1"/>
</dbReference>
<accession>A0ABP0S4Q7</accession>
<reference evidence="15 16" key="1">
    <citation type="submission" date="2024-02" db="EMBL/GenBank/DDBJ databases">
        <authorList>
            <person name="Chen Y."/>
            <person name="Shah S."/>
            <person name="Dougan E. K."/>
            <person name="Thang M."/>
            <person name="Chan C."/>
        </authorList>
    </citation>
    <scope>NUCLEOTIDE SEQUENCE [LARGE SCALE GENOMIC DNA]</scope>
</reference>
<proteinExistence type="predicted"/>
<dbReference type="InterPro" id="IPR008271">
    <property type="entry name" value="Ser/Thr_kinase_AS"/>
</dbReference>
<dbReference type="GO" id="GO:0016301">
    <property type="term" value="F:kinase activity"/>
    <property type="evidence" value="ECO:0007669"/>
    <property type="project" value="UniProtKB-KW"/>
</dbReference>
<dbReference type="Gene3D" id="1.10.510.10">
    <property type="entry name" value="Transferase(Phosphotransferase) domain 1"/>
    <property type="match status" value="1"/>
</dbReference>
<dbReference type="InterPro" id="IPR014001">
    <property type="entry name" value="Helicase_ATP-bd"/>
</dbReference>
<dbReference type="Pfam" id="PF00069">
    <property type="entry name" value="Pkinase"/>
    <property type="match status" value="1"/>
</dbReference>
<keyword evidence="6 15" id="KW-0418">Kinase</keyword>
<evidence type="ECO:0000256" key="1">
    <source>
        <dbReference type="ARBA" id="ARBA00004430"/>
    </source>
</evidence>
<feature type="region of interest" description="Disordered" evidence="12">
    <location>
        <begin position="254"/>
        <end position="350"/>
    </location>
</feature>
<evidence type="ECO:0000256" key="2">
    <source>
        <dbReference type="ARBA" id="ARBA00022490"/>
    </source>
</evidence>
<dbReference type="Gene3D" id="3.30.200.20">
    <property type="entry name" value="Phosphorylase Kinase, domain 1"/>
    <property type="match status" value="1"/>
</dbReference>
<evidence type="ECO:0000256" key="5">
    <source>
        <dbReference type="ARBA" id="ARBA00022741"/>
    </source>
</evidence>
<feature type="region of interest" description="Disordered" evidence="12">
    <location>
        <begin position="1036"/>
        <end position="1061"/>
    </location>
</feature>
<feature type="compositionally biased region" description="Acidic residues" evidence="12">
    <location>
        <begin position="207"/>
        <end position="217"/>
    </location>
</feature>
<evidence type="ECO:0000259" key="14">
    <source>
        <dbReference type="PROSITE" id="PS51192"/>
    </source>
</evidence>
<evidence type="ECO:0000259" key="13">
    <source>
        <dbReference type="PROSITE" id="PS50011"/>
    </source>
</evidence>
<protein>
    <submittedName>
        <fullName evidence="15">DYRK-family kinase pom1</fullName>
    </submittedName>
</protein>
<keyword evidence="10" id="KW-0206">Cytoskeleton</keyword>
<dbReference type="SMART" id="SM00487">
    <property type="entry name" value="DEXDc"/>
    <property type="match status" value="1"/>
</dbReference>
<keyword evidence="7" id="KW-0378">Hydrolase</keyword>
<dbReference type="Pfam" id="PF04712">
    <property type="entry name" value="Radial_spoke"/>
    <property type="match status" value="1"/>
</dbReference>
<feature type="domain" description="Helicase ATP-binding" evidence="14">
    <location>
        <begin position="1108"/>
        <end position="1255"/>
    </location>
</feature>
<keyword evidence="4" id="KW-0808">Transferase</keyword>
<comment type="caution">
    <text evidence="15">The sequence shown here is derived from an EMBL/GenBank/DDBJ whole genome shotgun (WGS) entry which is preliminary data.</text>
</comment>
<dbReference type="SMART" id="SM00220">
    <property type="entry name" value="S_TKc"/>
    <property type="match status" value="1"/>
</dbReference>
<dbReference type="PANTHER" id="PTHR24058:SF124">
    <property type="entry name" value="PROTEIN KINASE SUPERFAMILY PROTEIN"/>
    <property type="match status" value="1"/>
</dbReference>
<gene>
    <name evidence="15" type="ORF">SCF082_LOCUS49954</name>
</gene>
<feature type="region of interest" description="Disordered" evidence="12">
    <location>
        <begin position="175"/>
        <end position="220"/>
    </location>
</feature>
<evidence type="ECO:0000256" key="6">
    <source>
        <dbReference type="ARBA" id="ARBA00022777"/>
    </source>
</evidence>
<dbReference type="Proteomes" id="UP001642464">
    <property type="component" value="Unassembled WGS sequence"/>
</dbReference>
<evidence type="ECO:0000256" key="7">
    <source>
        <dbReference type="ARBA" id="ARBA00022801"/>
    </source>
</evidence>
<dbReference type="InterPro" id="IPR050494">
    <property type="entry name" value="Ser_Thr_dual-spec_kinase"/>
</dbReference>
<feature type="compositionally biased region" description="Basic and acidic residues" evidence="12">
    <location>
        <begin position="196"/>
        <end position="206"/>
    </location>
</feature>
<evidence type="ECO:0000256" key="8">
    <source>
        <dbReference type="ARBA" id="ARBA00022840"/>
    </source>
</evidence>
<keyword evidence="5" id="KW-0547">Nucleotide-binding</keyword>
<evidence type="ECO:0000256" key="9">
    <source>
        <dbReference type="ARBA" id="ARBA00023069"/>
    </source>
</evidence>
<comment type="subcellular location">
    <subcellularLocation>
        <location evidence="1">Cytoplasm</location>
        <location evidence="1">Cytoskeleton</location>
        <location evidence="1">Cilium axoneme</location>
    </subcellularLocation>
</comment>
<dbReference type="Gene3D" id="3.40.50.300">
    <property type="entry name" value="P-loop containing nucleotide triphosphate hydrolases"/>
    <property type="match status" value="2"/>
</dbReference>
<evidence type="ECO:0000256" key="11">
    <source>
        <dbReference type="ARBA" id="ARBA00023273"/>
    </source>
</evidence>
<dbReference type="PROSITE" id="PS50011">
    <property type="entry name" value="PROTEIN_KINASE_DOM"/>
    <property type="match status" value="1"/>
</dbReference>
<dbReference type="InterPro" id="IPR027417">
    <property type="entry name" value="P-loop_NTPase"/>
</dbReference>
<feature type="domain" description="Protein kinase" evidence="13">
    <location>
        <begin position="414"/>
        <end position="722"/>
    </location>
</feature>
<dbReference type="CDD" id="cd14133">
    <property type="entry name" value="PKc_DYRK_like"/>
    <property type="match status" value="1"/>
</dbReference>
<sequence length="1370" mass="152099">MAAVCAEKGAGSAVRIFELVAQFLEQCNFTTAAHAVLAQCSEHVPALEEVLRRFRGHIDHCALLLSDLEAIKPGNNNASEAFIQDLLDNLLRKLMASGQCLSDEKLLSCIDATLKSDAFPKLDVADIVLDPKQVDTSSMLNISEVDTFRFWESIQKEMQPLPEVTAQPVVSAVEADADDAEAQKSEPLPSSHYLPKRRDAPQKEVWDVDDEYHDDEDPGYRIREIYEAELLAELSQKMPPTEAPTEADELTAAATAEQGQGEGEAEKPESPEPSGQRSPGTDVSLGVAPTAGAREAPRSASPTFGGAVEKPEEVAEPSVEAAPEGQPTVAQTEPTAAQTTPSMKPSPEALEAAQRHFRKDVQYAPSGDTFYPVELNGAVFDSFNLRVVFERDKTGFEESKEFPIRTNTVVAARYQIIEYLGSAAFSRAVQCLDLDTNRMVCMKIIKNDKDFFDQSLDEIKLLKYINVNGNVDEQHVLRLYDHFYHKEHLIIVTELLRDNLYEFSKYNRECGDEPYFTMGRLQKISKQILTALEYVHSLRLIHCDLKPENILIKSYSRCEVKVIDFGSSCFVDDHLSSYVQSRSYRAPEVMLGLPYDQKIDLWSLGCIIAELWTGYVLFQNDSVQSLLARILGIIGDFPYHLMTSGKYVPQYFTQDGQLYQEIEGQPCPERGRRLHLLVPKKTSLRQRMRTEDEVFLDFLTQLLQLDPTKRPGAAEASQHPFLAPGRIPDFTEDAEMLSWAGVGLGGAESFQVMCSLRNLAANQKDGLNKLRFWGKVLGTEADYYVAEAQRDGGDEDPDPDADQPGQGANQFTYYVTNDLAGAWRKLPDIKPKEILAARAIKRLLTGNAGSKVITQPYFEGKEEVYLRAQIARITADTTICPKGFLYKEEEDSPIEQNPEFKCPPPSDLLKKEAWTHMQPHILLNGRTVHQEIPEGDTEDEIALAAKMKEEQEADPVPELIRGLHEDHLQWSVKQAGDATMYRATPDPAAPLRSSAVVYVRSLSWPGAVCAIRNGQFVNIYVGYGLAAVSSNFFPMAPPDVQDEPEDPGEVEEPQGSEEPPDYAGINGCNCTKNLQVYPTAFKQVLEKIEERAIEVMVENAECRQKMSQVPRFLYEAAVATRPGSIAVTQPRRIAAISVAHRVASEMGCEVGDLVGYHVRFLNRTSSKTKLKYMTDGMLVRESAAGGAHAGINGSSIVVLDEAHERGINTDVLLGLVKLALEEDKPPGLRVVVMSATIHAAPFVNFFGGSKEVKLVKVPGRQHPVQVFYTPAPEPDIIEAALISVLQLHLTRPAGDVLVFLPGQDDIESLQRLLEEKQEMLIKERQRVMLTNMVIATIGGEACRWSLYIIMADLREGAESLGETDLRIVAL</sequence>
<dbReference type="SUPFAM" id="SSF52540">
    <property type="entry name" value="P-loop containing nucleoside triphosphate hydrolases"/>
    <property type="match status" value="1"/>
</dbReference>
<keyword evidence="8" id="KW-0067">ATP-binding</keyword>
<dbReference type="PROSITE" id="PS00690">
    <property type="entry name" value="DEAH_ATP_HELICASE"/>
    <property type="match status" value="1"/>
</dbReference>
<evidence type="ECO:0000256" key="10">
    <source>
        <dbReference type="ARBA" id="ARBA00023212"/>
    </source>
</evidence>
<keyword evidence="3" id="KW-0723">Serine/threonine-protein kinase</keyword>
<dbReference type="PANTHER" id="PTHR24058">
    <property type="entry name" value="DUAL SPECIFICITY PROTEIN KINASE"/>
    <property type="match status" value="1"/>
</dbReference>
<evidence type="ECO:0000313" key="16">
    <source>
        <dbReference type="Proteomes" id="UP001642464"/>
    </source>
</evidence>
<dbReference type="InterPro" id="IPR000719">
    <property type="entry name" value="Prot_kinase_dom"/>
</dbReference>
<dbReference type="InterPro" id="IPR011009">
    <property type="entry name" value="Kinase-like_dom_sf"/>
</dbReference>
<dbReference type="InterPro" id="IPR002464">
    <property type="entry name" value="DNA/RNA_helicase_DEAH_CS"/>
</dbReference>
<dbReference type="InterPro" id="IPR006802">
    <property type="entry name" value="Radial_spoke"/>
</dbReference>
<keyword evidence="16" id="KW-1185">Reference proteome</keyword>